<keyword evidence="3" id="KW-0812">Transmembrane</keyword>
<sequence length="305" mass="34113">MSLFLKYSDMWDMDLGGRDRERGEIPHWFGNLAWIVIGGLCKLLFRYRVDNRQKLRAFQGASGALVVCNHTSFFDVVFMYLAARPKQWVRLMGRDTLFGNAGGLLGQILSRVGAFPVKRDTADMTSIKRAVRMLKNDELVGILPEGTRRGKTDRVASIHAGVSVIARMAKVPILPMTVRGVEKIKNKGERVRFPKVTVDYGDPILVSDFDFLPKEERVEACTWYAMRESFALFYRVPAEDVDMVALFPETRDYAPVFAEYPIPRHTSDELACAARTVRAEKEAKAAAKAVGAAAKAEGTEKGEGE</sequence>
<evidence type="ECO:0000256" key="2">
    <source>
        <dbReference type="ARBA" id="ARBA00023315"/>
    </source>
</evidence>
<dbReference type="PANTHER" id="PTHR10434">
    <property type="entry name" value="1-ACYL-SN-GLYCEROL-3-PHOSPHATE ACYLTRANSFERASE"/>
    <property type="match status" value="1"/>
</dbReference>
<dbReference type="AlphaFoldDB" id="A0A4S4G1Q6"/>
<keyword evidence="1 5" id="KW-0808">Transferase</keyword>
<keyword evidence="3" id="KW-0472">Membrane</keyword>
<dbReference type="CDD" id="cd07989">
    <property type="entry name" value="LPLAT_AGPAT-like"/>
    <property type="match status" value="1"/>
</dbReference>
<proteinExistence type="predicted"/>
<dbReference type="GO" id="GO:0006654">
    <property type="term" value="P:phosphatidic acid biosynthetic process"/>
    <property type="evidence" value="ECO:0007669"/>
    <property type="project" value="TreeGrafter"/>
</dbReference>
<evidence type="ECO:0000313" key="6">
    <source>
        <dbReference type="Proteomes" id="UP000308978"/>
    </source>
</evidence>
<evidence type="ECO:0000256" key="3">
    <source>
        <dbReference type="SAM" id="Phobius"/>
    </source>
</evidence>
<evidence type="ECO:0000259" key="4">
    <source>
        <dbReference type="SMART" id="SM00563"/>
    </source>
</evidence>
<keyword evidence="3" id="KW-1133">Transmembrane helix</keyword>
<feature type="transmembrane region" description="Helical" evidence="3">
    <location>
        <begin position="25"/>
        <end position="45"/>
    </location>
</feature>
<feature type="transmembrane region" description="Helical" evidence="3">
    <location>
        <begin position="57"/>
        <end position="82"/>
    </location>
</feature>
<dbReference type="EMBL" id="SSTJ01000012">
    <property type="protein sequence ID" value="THG36718.1"/>
    <property type="molecule type" value="Genomic_DNA"/>
</dbReference>
<dbReference type="RefSeq" id="WP_136435227.1">
    <property type="nucleotide sequence ID" value="NZ_SSTJ01000012.1"/>
</dbReference>
<keyword evidence="2 5" id="KW-0012">Acyltransferase</keyword>
<evidence type="ECO:0000256" key="1">
    <source>
        <dbReference type="ARBA" id="ARBA00022679"/>
    </source>
</evidence>
<dbReference type="Pfam" id="PF01553">
    <property type="entry name" value="Acyltransferase"/>
    <property type="match status" value="1"/>
</dbReference>
<dbReference type="Proteomes" id="UP000308978">
    <property type="component" value="Unassembled WGS sequence"/>
</dbReference>
<dbReference type="PANTHER" id="PTHR10434:SF40">
    <property type="entry name" value="1-ACYL-SN-GLYCEROL-3-PHOSPHATE ACYLTRANSFERASE"/>
    <property type="match status" value="1"/>
</dbReference>
<gene>
    <name evidence="5" type="ORF">E5986_08960</name>
</gene>
<dbReference type="SMART" id="SM00563">
    <property type="entry name" value="PlsC"/>
    <property type="match status" value="1"/>
</dbReference>
<name>A0A4S4G1Q6_9ACTN</name>
<feature type="domain" description="Phospholipid/glycerol acyltransferase" evidence="4">
    <location>
        <begin position="64"/>
        <end position="181"/>
    </location>
</feature>
<comment type="caution">
    <text evidence="5">The sequence shown here is derived from an EMBL/GenBank/DDBJ whole genome shotgun (WGS) entry which is preliminary data.</text>
</comment>
<evidence type="ECO:0000313" key="5">
    <source>
        <dbReference type="EMBL" id="THG36718.1"/>
    </source>
</evidence>
<organism evidence="5 6">
    <name type="scientific">Adlercreutzia caecimuris</name>
    <dbReference type="NCBI Taxonomy" id="671266"/>
    <lineage>
        <taxon>Bacteria</taxon>
        <taxon>Bacillati</taxon>
        <taxon>Actinomycetota</taxon>
        <taxon>Coriobacteriia</taxon>
        <taxon>Eggerthellales</taxon>
        <taxon>Eggerthellaceae</taxon>
        <taxon>Adlercreutzia</taxon>
    </lineage>
</organism>
<accession>A0A4S4G1Q6</accession>
<dbReference type="SUPFAM" id="SSF69593">
    <property type="entry name" value="Glycerol-3-phosphate (1)-acyltransferase"/>
    <property type="match status" value="1"/>
</dbReference>
<reference evidence="5 6" key="1">
    <citation type="submission" date="2019-04" db="EMBL/GenBank/DDBJ databases">
        <title>Microbes associate with the intestines of laboratory mice.</title>
        <authorList>
            <person name="Navarre W."/>
            <person name="Wong E."/>
            <person name="Huang K.C."/>
            <person name="Tropini C."/>
            <person name="Ng K."/>
            <person name="Yu B."/>
        </authorList>
    </citation>
    <scope>NUCLEOTIDE SEQUENCE [LARGE SCALE GENOMIC DNA]</scope>
    <source>
        <strain evidence="5 6">NM80_B27</strain>
    </source>
</reference>
<dbReference type="GO" id="GO:0003841">
    <property type="term" value="F:1-acylglycerol-3-phosphate O-acyltransferase activity"/>
    <property type="evidence" value="ECO:0007669"/>
    <property type="project" value="TreeGrafter"/>
</dbReference>
<dbReference type="InterPro" id="IPR002123">
    <property type="entry name" value="Plipid/glycerol_acylTrfase"/>
</dbReference>
<protein>
    <submittedName>
        <fullName evidence="5">1-acyl-sn-glycerol-3-phosphate acyltransferase</fullName>
    </submittedName>
</protein>